<dbReference type="RefSeq" id="WP_140454733.1">
    <property type="nucleotide sequence ID" value="NZ_VFRP01000013.1"/>
</dbReference>
<keyword evidence="3" id="KW-1185">Reference proteome</keyword>
<dbReference type="EMBL" id="VFRP01000013">
    <property type="protein sequence ID" value="TPE49731.1"/>
    <property type="molecule type" value="Genomic_DNA"/>
</dbReference>
<name>A0A501WRU7_9RHOB</name>
<organism evidence="2 3">
    <name type="scientific">Amaricoccus solimangrovi</name>
    <dbReference type="NCBI Taxonomy" id="2589815"/>
    <lineage>
        <taxon>Bacteria</taxon>
        <taxon>Pseudomonadati</taxon>
        <taxon>Pseudomonadota</taxon>
        <taxon>Alphaproteobacteria</taxon>
        <taxon>Rhodobacterales</taxon>
        <taxon>Paracoccaceae</taxon>
        <taxon>Amaricoccus</taxon>
    </lineage>
</organism>
<gene>
    <name evidence="2" type="ORF">FJM51_13895</name>
</gene>
<evidence type="ECO:0000313" key="3">
    <source>
        <dbReference type="Proteomes" id="UP000319255"/>
    </source>
</evidence>
<evidence type="ECO:0000313" key="2">
    <source>
        <dbReference type="EMBL" id="TPE49731.1"/>
    </source>
</evidence>
<dbReference type="OrthoDB" id="7861775at2"/>
<sequence>MLREQNVTALYRRFASADLVREALRNEGLANARIHVIPDRVAGIDDAADLGIYDSVLSELDLPEADTRLYQDAIRRGDFVVSVTVEETDVPKVEEIMRHPEAHADRVDPARYAEQPVTPPEEARPIETLTPMGR</sequence>
<protein>
    <submittedName>
        <fullName evidence="2">Uncharacterized protein</fullName>
    </submittedName>
</protein>
<dbReference type="Proteomes" id="UP000319255">
    <property type="component" value="Unassembled WGS sequence"/>
</dbReference>
<feature type="compositionally biased region" description="Basic and acidic residues" evidence="1">
    <location>
        <begin position="100"/>
        <end position="111"/>
    </location>
</feature>
<reference evidence="2 3" key="1">
    <citation type="submission" date="2019-06" db="EMBL/GenBank/DDBJ databases">
        <title>A novel bacterium of genus Amaricoccus, isolated from marine sediment.</title>
        <authorList>
            <person name="Huang H."/>
            <person name="Mo K."/>
            <person name="Hu Y."/>
        </authorList>
    </citation>
    <scope>NUCLEOTIDE SEQUENCE [LARGE SCALE GENOMIC DNA]</scope>
    <source>
        <strain evidence="2 3">HB172011</strain>
    </source>
</reference>
<feature type="region of interest" description="Disordered" evidence="1">
    <location>
        <begin position="100"/>
        <end position="134"/>
    </location>
</feature>
<dbReference type="AlphaFoldDB" id="A0A501WRU7"/>
<comment type="caution">
    <text evidence="2">The sequence shown here is derived from an EMBL/GenBank/DDBJ whole genome shotgun (WGS) entry which is preliminary data.</text>
</comment>
<proteinExistence type="predicted"/>
<evidence type="ECO:0000256" key="1">
    <source>
        <dbReference type="SAM" id="MobiDB-lite"/>
    </source>
</evidence>
<accession>A0A501WRU7</accession>